<name>A0A1T5A4B9_9FIRM</name>
<dbReference type="Pfam" id="PF04018">
    <property type="entry name" value="VCA0040-like"/>
    <property type="match status" value="1"/>
</dbReference>
<evidence type="ECO:0000313" key="3">
    <source>
        <dbReference type="Proteomes" id="UP000243406"/>
    </source>
</evidence>
<dbReference type="RefSeq" id="WP_079588699.1">
    <property type="nucleotide sequence ID" value="NZ_FUYN01000001.1"/>
</dbReference>
<feature type="transmembrane region" description="Helical" evidence="1">
    <location>
        <begin position="217"/>
        <end position="236"/>
    </location>
</feature>
<evidence type="ECO:0000256" key="1">
    <source>
        <dbReference type="SAM" id="Phobius"/>
    </source>
</evidence>
<dbReference type="Proteomes" id="UP000243406">
    <property type="component" value="Unassembled WGS sequence"/>
</dbReference>
<dbReference type="OrthoDB" id="9793746at2"/>
<keyword evidence="1" id="KW-0812">Transmembrane</keyword>
<organism evidence="2 3">
    <name type="scientific">Acetoanaerobium noterae</name>
    <dbReference type="NCBI Taxonomy" id="745369"/>
    <lineage>
        <taxon>Bacteria</taxon>
        <taxon>Bacillati</taxon>
        <taxon>Bacillota</taxon>
        <taxon>Clostridia</taxon>
        <taxon>Peptostreptococcales</taxon>
        <taxon>Filifactoraceae</taxon>
        <taxon>Acetoanaerobium</taxon>
    </lineage>
</organism>
<dbReference type="PANTHER" id="PTHR37308">
    <property type="entry name" value="INTEGRAL MEMBRANE PROTEIN"/>
    <property type="match status" value="1"/>
</dbReference>
<evidence type="ECO:0000313" key="2">
    <source>
        <dbReference type="EMBL" id="SKB29745.1"/>
    </source>
</evidence>
<feature type="transmembrane region" description="Helical" evidence="1">
    <location>
        <begin position="189"/>
        <end position="211"/>
    </location>
</feature>
<accession>A0A1T5A4B9</accession>
<feature type="transmembrane region" description="Helical" evidence="1">
    <location>
        <begin position="81"/>
        <end position="99"/>
    </location>
</feature>
<dbReference type="PANTHER" id="PTHR37308:SF1">
    <property type="entry name" value="POLYPRENYL-PHOSPHATE TRANSPORTER"/>
    <property type="match status" value="1"/>
</dbReference>
<feature type="transmembrane region" description="Helical" evidence="1">
    <location>
        <begin position="243"/>
        <end position="261"/>
    </location>
</feature>
<feature type="transmembrane region" description="Helical" evidence="1">
    <location>
        <begin position="51"/>
        <end position="69"/>
    </location>
</feature>
<dbReference type="InterPro" id="IPR007163">
    <property type="entry name" value="VCA0040-like"/>
</dbReference>
<feature type="transmembrane region" description="Helical" evidence="1">
    <location>
        <begin position="111"/>
        <end position="128"/>
    </location>
</feature>
<proteinExistence type="predicted"/>
<keyword evidence="1" id="KW-0472">Membrane</keyword>
<dbReference type="AlphaFoldDB" id="A0A1T5A4B9"/>
<keyword evidence="3" id="KW-1185">Reference proteome</keyword>
<sequence>MILKNILKGILIGIGSIAPGVSGGTFAMMLGIYDKITDAIGNFYVDFKSKMIFLCSISLGVAIGIIGFSRILEYLFVSHEFASKFVFVGIMIGSLPSIFNEAKKQGFTKYYFLPMFFTLFLTVGFAFMENDSIAVQTLSSLSFRESIFYGGVISLGTIIPGISSSILLMYAGVYNLILDAIGSIKIDILFPLGLGFGFSTLFLSKCINYMFKKYYGWTYFMVLGFVLGSITTLIPPIASIKDFIIGFILISISTVLSYKFSQKLLTSKNSSNQN</sequence>
<keyword evidence="1" id="KW-1133">Transmembrane helix</keyword>
<feature type="transmembrane region" description="Helical" evidence="1">
    <location>
        <begin position="6"/>
        <end position="30"/>
    </location>
</feature>
<reference evidence="3" key="1">
    <citation type="submission" date="2017-02" db="EMBL/GenBank/DDBJ databases">
        <authorList>
            <person name="Varghese N."/>
            <person name="Submissions S."/>
        </authorList>
    </citation>
    <scope>NUCLEOTIDE SEQUENCE [LARGE SCALE GENOMIC DNA]</scope>
    <source>
        <strain evidence="3">ATCC 35199</strain>
    </source>
</reference>
<feature type="transmembrane region" description="Helical" evidence="1">
    <location>
        <begin position="148"/>
        <end position="177"/>
    </location>
</feature>
<dbReference type="EMBL" id="FUYN01000001">
    <property type="protein sequence ID" value="SKB29745.1"/>
    <property type="molecule type" value="Genomic_DNA"/>
</dbReference>
<protein>
    <submittedName>
        <fullName evidence="2">Putative membrane protein</fullName>
    </submittedName>
</protein>
<gene>
    <name evidence="2" type="ORF">SAMN02745120_0751</name>
</gene>